<evidence type="ECO:0000259" key="11">
    <source>
        <dbReference type="PROSITE" id="PS50181"/>
    </source>
</evidence>
<dbReference type="InterPro" id="IPR036047">
    <property type="entry name" value="F-box-like_dom_sf"/>
</dbReference>
<dbReference type="PROSITE" id="PS50011">
    <property type="entry name" value="PROTEIN_KINASE_DOM"/>
    <property type="match status" value="1"/>
</dbReference>
<feature type="region of interest" description="Disordered" evidence="9">
    <location>
        <begin position="787"/>
        <end position="823"/>
    </location>
</feature>
<dbReference type="GO" id="GO:0004672">
    <property type="term" value="F:protein kinase activity"/>
    <property type="evidence" value="ECO:0007669"/>
    <property type="project" value="InterPro"/>
</dbReference>
<evidence type="ECO:0000256" key="9">
    <source>
        <dbReference type="SAM" id="MobiDB-lite"/>
    </source>
</evidence>
<comment type="subcellular location">
    <subcellularLocation>
        <location evidence="1">Cytoplasm</location>
        <location evidence="1">Cytoskeleton</location>
        <location evidence="1">Microtubule organizing center</location>
        <location evidence="1">Centrosome</location>
        <location evidence="1">Centriole</location>
    </subcellularLocation>
    <subcellularLocation>
        <location evidence="2">Cytoplasm</location>
        <location evidence="2">Perinuclear region</location>
    </subcellularLocation>
</comment>
<feature type="compositionally biased region" description="Low complexity" evidence="9">
    <location>
        <begin position="1"/>
        <end position="16"/>
    </location>
</feature>
<dbReference type="SMART" id="SM00256">
    <property type="entry name" value="FBOX"/>
    <property type="match status" value="1"/>
</dbReference>
<dbReference type="PANTHER" id="PTHR24055">
    <property type="entry name" value="MITOGEN-ACTIVATED PROTEIN KINASE"/>
    <property type="match status" value="1"/>
</dbReference>
<evidence type="ECO:0000313" key="13">
    <source>
        <dbReference type="Proteomes" id="UP001515480"/>
    </source>
</evidence>
<dbReference type="InterPro" id="IPR050117">
    <property type="entry name" value="MAPK"/>
</dbReference>
<dbReference type="InterPro" id="IPR001810">
    <property type="entry name" value="F-box_dom"/>
</dbReference>
<evidence type="ECO:0000313" key="12">
    <source>
        <dbReference type="EMBL" id="KAL1528651.1"/>
    </source>
</evidence>
<dbReference type="SUPFAM" id="SSF56112">
    <property type="entry name" value="Protein kinase-like (PK-like)"/>
    <property type="match status" value="1"/>
</dbReference>
<dbReference type="Pfam" id="PF00134">
    <property type="entry name" value="Cyclin_N"/>
    <property type="match status" value="1"/>
</dbReference>
<comment type="caution">
    <text evidence="12">The sequence shown here is derived from an EMBL/GenBank/DDBJ whole genome shotgun (WGS) entry which is preliminary data.</text>
</comment>
<dbReference type="InterPro" id="IPR011009">
    <property type="entry name" value="Kinase-like_dom_sf"/>
</dbReference>
<keyword evidence="8" id="KW-0206">Cytoskeleton</keyword>
<evidence type="ECO:0000256" key="8">
    <source>
        <dbReference type="ARBA" id="ARBA00023212"/>
    </source>
</evidence>
<dbReference type="InterPro" id="IPR004367">
    <property type="entry name" value="Cyclin_C-dom"/>
</dbReference>
<evidence type="ECO:0000256" key="1">
    <source>
        <dbReference type="ARBA" id="ARBA00004114"/>
    </source>
</evidence>
<evidence type="ECO:0000256" key="5">
    <source>
        <dbReference type="ARBA" id="ARBA00022741"/>
    </source>
</evidence>
<dbReference type="GO" id="GO:0005814">
    <property type="term" value="C:centriole"/>
    <property type="evidence" value="ECO:0007669"/>
    <property type="project" value="UniProtKB-SubCell"/>
</dbReference>
<dbReference type="Pfam" id="PF12937">
    <property type="entry name" value="F-box-like"/>
    <property type="match status" value="1"/>
</dbReference>
<keyword evidence="4" id="KW-0963">Cytoplasm</keyword>
<evidence type="ECO:0000256" key="4">
    <source>
        <dbReference type="ARBA" id="ARBA00022490"/>
    </source>
</evidence>
<evidence type="ECO:0000256" key="2">
    <source>
        <dbReference type="ARBA" id="ARBA00004556"/>
    </source>
</evidence>
<evidence type="ECO:0000256" key="6">
    <source>
        <dbReference type="ARBA" id="ARBA00022840"/>
    </source>
</evidence>
<dbReference type="GO" id="GO:0005524">
    <property type="term" value="F:ATP binding"/>
    <property type="evidence" value="ECO:0007669"/>
    <property type="project" value="UniProtKB-KW"/>
</dbReference>
<gene>
    <name evidence="12" type="ORF">AB1Y20_009989</name>
</gene>
<dbReference type="Gene3D" id="1.20.1280.50">
    <property type="match status" value="1"/>
</dbReference>
<sequence>MDASSSTPPARRTPSAGSYPGCRRSKRWARTPGKSSKDSPSLGCLPDECLVEVFLLLSLNELLDCAWVCKRWYRAVQDESLWKFTRFSSCNSHLLLRHFKPDWMSCTRDHTGMWMKCKRIAGLVPLMCRSVELDYVDRGEGVCYRLLRSVSCLQQLRHENILPLEIVNLDRESNRLVLFYADSGVSLETLLANGKLPLYQAKDILRQLLRALAHCHGQGICHRNLKPKYVLLRKSARGTDEAPLYDARLSDFNSMRWLGVLRLVGQEPLYGTKHISGACSPTVVTQPYRAPEILLGCTTYSTAIDIWALACVFLEMCSGSIMFVGDSDIGQLFKIFEVLGTPGPGKHAEWDGVDQLGHFNHLFPNMRPKDLRTLPATAELCQCPIAEDFLHRILTLDPLKRISAVEALRHPFIAELALSPSPPKQHRAVPLLSPPSISSVRSSLSMEADGGSFDLFSVWEVWKGIELETRRAMARAGSRRGGATGVAYVGRVARRADARAGVVWMLRASNEFCKCDGTVHLAVAILDHFEAHHTEDLPRRRVAYVYQRIMSHRVIGQPGQMSWGNLFAISALLIACKFQEVEIHMLTEFLQYCNEGIESADVLQAELVVCSALQMDFSIPCTVDFLYCALQRLRWPSMFSVHRGQHDQVTMLAQFLCELSLLSHDCAQQPASLVASAALCLALACLRCGLWRDSTPGPSACATSYWTASMAQVTGYSRSQLAKVLPHLQREHEEAFAKVGEGPTLPVGHPLDLLEFMPPPWKYDALVLKFSRPRFLGALKVPPFAPHAGGALLTPTQRRSNGSAMATTPDSHASHFLQSLNDE</sequence>
<dbReference type="InterPro" id="IPR006671">
    <property type="entry name" value="Cyclin_N"/>
</dbReference>
<protein>
    <recommendedName>
        <fullName evidence="3">Cyclin-F</fullName>
    </recommendedName>
</protein>
<keyword evidence="7" id="KW-0195">Cyclin</keyword>
<dbReference type="Pfam" id="PF02984">
    <property type="entry name" value="Cyclin_C"/>
    <property type="match status" value="1"/>
</dbReference>
<evidence type="ECO:0000259" key="10">
    <source>
        <dbReference type="PROSITE" id="PS50011"/>
    </source>
</evidence>
<dbReference type="InterPro" id="IPR036915">
    <property type="entry name" value="Cyclin-like_sf"/>
</dbReference>
<reference evidence="12 13" key="1">
    <citation type="journal article" date="2024" name="Science">
        <title>Giant polyketide synthase enzymes in the biosynthesis of giant marine polyether toxins.</title>
        <authorList>
            <person name="Fallon T.R."/>
            <person name="Shende V.V."/>
            <person name="Wierzbicki I.H."/>
            <person name="Pendleton A.L."/>
            <person name="Watervoot N.F."/>
            <person name="Auber R.P."/>
            <person name="Gonzalez D.J."/>
            <person name="Wisecaver J.H."/>
            <person name="Moore B.S."/>
        </authorList>
    </citation>
    <scope>NUCLEOTIDE SEQUENCE [LARGE SCALE GENOMIC DNA]</scope>
    <source>
        <strain evidence="12 13">12B1</strain>
    </source>
</reference>
<dbReference type="SMART" id="SM01332">
    <property type="entry name" value="Cyclin_C"/>
    <property type="match status" value="1"/>
</dbReference>
<dbReference type="Pfam" id="PF00069">
    <property type="entry name" value="Pkinase"/>
    <property type="match status" value="1"/>
</dbReference>
<dbReference type="SUPFAM" id="SSF81383">
    <property type="entry name" value="F-box domain"/>
    <property type="match status" value="1"/>
</dbReference>
<dbReference type="Proteomes" id="UP001515480">
    <property type="component" value="Unassembled WGS sequence"/>
</dbReference>
<feature type="compositionally biased region" description="Polar residues" evidence="9">
    <location>
        <begin position="794"/>
        <end position="823"/>
    </location>
</feature>
<dbReference type="AlphaFoldDB" id="A0AB34K345"/>
<dbReference type="Gene3D" id="1.10.510.10">
    <property type="entry name" value="Transferase(Phosphotransferase) domain 1"/>
    <property type="match status" value="1"/>
</dbReference>
<dbReference type="GO" id="GO:0048471">
    <property type="term" value="C:perinuclear region of cytoplasm"/>
    <property type="evidence" value="ECO:0007669"/>
    <property type="project" value="UniProtKB-SubCell"/>
</dbReference>
<dbReference type="Gene3D" id="1.10.472.10">
    <property type="entry name" value="Cyclin-like"/>
    <property type="match status" value="2"/>
</dbReference>
<evidence type="ECO:0000256" key="7">
    <source>
        <dbReference type="ARBA" id="ARBA00023127"/>
    </source>
</evidence>
<dbReference type="EMBL" id="JBGBPQ010000002">
    <property type="protein sequence ID" value="KAL1528651.1"/>
    <property type="molecule type" value="Genomic_DNA"/>
</dbReference>
<feature type="region of interest" description="Disordered" evidence="9">
    <location>
        <begin position="1"/>
        <end position="41"/>
    </location>
</feature>
<dbReference type="PROSITE" id="PS50181">
    <property type="entry name" value="FBOX"/>
    <property type="match status" value="1"/>
</dbReference>
<dbReference type="InterPro" id="IPR000719">
    <property type="entry name" value="Prot_kinase_dom"/>
</dbReference>
<proteinExistence type="predicted"/>
<organism evidence="12 13">
    <name type="scientific">Prymnesium parvum</name>
    <name type="common">Toxic golden alga</name>
    <dbReference type="NCBI Taxonomy" id="97485"/>
    <lineage>
        <taxon>Eukaryota</taxon>
        <taxon>Haptista</taxon>
        <taxon>Haptophyta</taxon>
        <taxon>Prymnesiophyceae</taxon>
        <taxon>Prymnesiales</taxon>
        <taxon>Prymnesiaceae</taxon>
        <taxon>Prymnesium</taxon>
    </lineage>
</organism>
<dbReference type="InterPro" id="IPR013763">
    <property type="entry name" value="Cyclin-like_dom"/>
</dbReference>
<accession>A0AB34K345</accession>
<evidence type="ECO:0000256" key="3">
    <source>
        <dbReference type="ARBA" id="ARBA00019493"/>
    </source>
</evidence>
<feature type="domain" description="Protein kinase" evidence="10">
    <location>
        <begin position="73"/>
        <end position="413"/>
    </location>
</feature>
<dbReference type="SMART" id="SM00385">
    <property type="entry name" value="CYCLIN"/>
    <property type="match status" value="2"/>
</dbReference>
<keyword evidence="6" id="KW-0067">ATP-binding</keyword>
<keyword evidence="13" id="KW-1185">Reference proteome</keyword>
<dbReference type="Gene3D" id="3.30.200.20">
    <property type="entry name" value="Phosphorylase Kinase, domain 1"/>
    <property type="match status" value="1"/>
</dbReference>
<dbReference type="SUPFAM" id="SSF47954">
    <property type="entry name" value="Cyclin-like"/>
    <property type="match status" value="2"/>
</dbReference>
<name>A0AB34K345_PRYPA</name>
<dbReference type="SMART" id="SM00220">
    <property type="entry name" value="S_TKc"/>
    <property type="match status" value="1"/>
</dbReference>
<feature type="domain" description="F-box" evidence="11">
    <location>
        <begin position="39"/>
        <end position="85"/>
    </location>
</feature>
<keyword evidence="5" id="KW-0547">Nucleotide-binding</keyword>